<feature type="transmembrane region" description="Helical" evidence="1">
    <location>
        <begin position="46"/>
        <end position="67"/>
    </location>
</feature>
<feature type="domain" description="YdbS-like PH" evidence="2">
    <location>
        <begin position="69"/>
        <end position="146"/>
    </location>
</feature>
<evidence type="ECO:0000256" key="1">
    <source>
        <dbReference type="SAM" id="Phobius"/>
    </source>
</evidence>
<feature type="transmembrane region" description="Helical" evidence="1">
    <location>
        <begin position="360"/>
        <end position="385"/>
    </location>
</feature>
<accession>A0A9X1KWK7</accession>
<dbReference type="Pfam" id="PF03703">
    <property type="entry name" value="bPH_2"/>
    <property type="match status" value="3"/>
</dbReference>
<dbReference type="RefSeq" id="WP_225697164.1">
    <property type="nucleotide sequence ID" value="NZ_JAIXNE010000001.1"/>
</dbReference>
<reference evidence="3" key="1">
    <citation type="submission" date="2021-09" db="EMBL/GenBank/DDBJ databases">
        <title>Fulvivirga sp. isolated from coastal sediment.</title>
        <authorList>
            <person name="Yu H."/>
        </authorList>
    </citation>
    <scope>NUCLEOTIDE SEQUENCE</scope>
    <source>
        <strain evidence="3">1062</strain>
    </source>
</reference>
<keyword evidence="1" id="KW-1133">Transmembrane helix</keyword>
<dbReference type="InterPro" id="IPR014529">
    <property type="entry name" value="UCP026631"/>
</dbReference>
<gene>
    <name evidence="3" type="ORF">LDX50_04225</name>
</gene>
<sequence>MNKQIDFTKPQRQSLLGVVVYFLKNGRAMVSILIALFVVSGKFEYGSLYLLLALIVLTLLVLTISYLQYKNFTFQIRDDELIIHMGVIFKEKRIIPFDRIQSVHIHQNFIQQILQVVGLKIDSAGSQKKELEISALDSATARAFQKVLEAEKAGEESQVTEETILDETRIELMRLSISDLFKVGFTENHLKSGLLAIAVVVGYFNQYSQYFEDYLEEYVSTDIKDYLPEIIRMGTIMVLGGVLVFIVVSIIISLVRTVLRFFEFRAWLDKNIIGISSGLLKKNEFRIPVKKVQYLVWHSNPLRKLLGFESVQIKQAQSAKEVKKQIIEIPACYRNHSDALENLVFGSTIQEGKTIIRPNIVPYVLISTYVSILLVGGLIGWMYLLRGTLEYSFMLAAPAIIFLTFMYARSISVDIQEELLIIRKGWIFPSRFILPYHKAQSMAIHQSIFLKRRKLSNCRFYTASGTVGIRYLPEPITSFIHDYTLYKTETYQGSWM</sequence>
<keyword evidence="4" id="KW-1185">Reference proteome</keyword>
<dbReference type="InterPro" id="IPR005182">
    <property type="entry name" value="YdbS-like_PH"/>
</dbReference>
<feature type="transmembrane region" description="Helical" evidence="1">
    <location>
        <begin position="21"/>
        <end position="40"/>
    </location>
</feature>
<feature type="transmembrane region" description="Helical" evidence="1">
    <location>
        <begin position="391"/>
        <end position="408"/>
    </location>
</feature>
<dbReference type="PIRSF" id="PIRSF026631">
    <property type="entry name" value="UCP026631"/>
    <property type="match status" value="1"/>
</dbReference>
<dbReference type="AlphaFoldDB" id="A0A9X1KWK7"/>
<feature type="transmembrane region" description="Helical" evidence="1">
    <location>
        <begin position="192"/>
        <end position="210"/>
    </location>
</feature>
<evidence type="ECO:0000313" key="3">
    <source>
        <dbReference type="EMBL" id="MCA6074059.1"/>
    </source>
</evidence>
<keyword evidence="1" id="KW-0812">Transmembrane</keyword>
<proteinExistence type="predicted"/>
<dbReference type="Proteomes" id="UP001139409">
    <property type="component" value="Unassembled WGS sequence"/>
</dbReference>
<comment type="caution">
    <text evidence="3">The sequence shown here is derived from an EMBL/GenBank/DDBJ whole genome shotgun (WGS) entry which is preliminary data.</text>
</comment>
<evidence type="ECO:0000259" key="2">
    <source>
        <dbReference type="Pfam" id="PF03703"/>
    </source>
</evidence>
<feature type="transmembrane region" description="Helical" evidence="1">
    <location>
        <begin position="230"/>
        <end position="255"/>
    </location>
</feature>
<evidence type="ECO:0000313" key="4">
    <source>
        <dbReference type="Proteomes" id="UP001139409"/>
    </source>
</evidence>
<name>A0A9X1KWK7_9BACT</name>
<organism evidence="3 4">
    <name type="scientific">Fulvivirga sedimenti</name>
    <dbReference type="NCBI Taxonomy" id="2879465"/>
    <lineage>
        <taxon>Bacteria</taxon>
        <taxon>Pseudomonadati</taxon>
        <taxon>Bacteroidota</taxon>
        <taxon>Cytophagia</taxon>
        <taxon>Cytophagales</taxon>
        <taxon>Fulvivirgaceae</taxon>
        <taxon>Fulvivirga</taxon>
    </lineage>
</organism>
<keyword evidence="1" id="KW-0472">Membrane</keyword>
<protein>
    <submittedName>
        <fullName evidence="3">PH domain-containing protein</fullName>
    </submittedName>
</protein>
<dbReference type="PANTHER" id="PTHR34473:SF2">
    <property type="entry name" value="UPF0699 TRANSMEMBRANE PROTEIN YDBT"/>
    <property type="match status" value="1"/>
</dbReference>
<feature type="domain" description="YdbS-like PH" evidence="2">
    <location>
        <begin position="410"/>
        <end position="475"/>
    </location>
</feature>
<dbReference type="EMBL" id="JAIXNE010000001">
    <property type="protein sequence ID" value="MCA6074059.1"/>
    <property type="molecule type" value="Genomic_DNA"/>
</dbReference>
<dbReference type="PANTHER" id="PTHR34473">
    <property type="entry name" value="UPF0699 TRANSMEMBRANE PROTEIN YDBS"/>
    <property type="match status" value="1"/>
</dbReference>
<feature type="domain" description="YdbS-like PH" evidence="2">
    <location>
        <begin position="264"/>
        <end position="331"/>
    </location>
</feature>